<dbReference type="GeneID" id="41332273"/>
<proteinExistence type="predicted"/>
<evidence type="ECO:0000313" key="1">
    <source>
        <dbReference type="EMBL" id="AAR26966.1"/>
    </source>
</evidence>
<dbReference type="KEGG" id="vg:41332273"/>
<organism evidence="1">
    <name type="scientific">Feldmannia irregularis virus a</name>
    <dbReference type="NCBI Taxonomy" id="231992"/>
    <lineage>
        <taxon>Viruses</taxon>
        <taxon>Varidnaviria</taxon>
        <taxon>Bamfordvirae</taxon>
        <taxon>Nucleocytoviricota</taxon>
        <taxon>Megaviricetes</taxon>
        <taxon>Algavirales</taxon>
        <taxon>Phycodnaviridae</taxon>
        <taxon>Phaeovirus</taxon>
        <taxon>Phaeovirus irregularis</taxon>
    </lineage>
</organism>
<sequence length="237" mass="26047">MTSPKCFYDFDISTVKLSPPKTSKANSGCKTAYLTTTGSMKIAIQTPVMTLPWDIVPKKMDDVSNVRGELSLSFVGMDERDADNELCQFKTFVEHFDERVKALISETNGAMGKNSEETRLGTNFRPTIKESATGNYPPTIQSKIWLNLKQGGSPSSVEDFDMDVMVFDMDGSRINTDQMQKGCPAAAILEPSYVWCSALGVGITWVAKQVAVQPQSVSTFGFNLGNKLAEDNLAERN</sequence>
<protein>
    <submittedName>
        <fullName evidence="1">FirrV-1-I1</fullName>
    </submittedName>
</protein>
<dbReference type="EMBL" id="AY225141">
    <property type="protein sequence ID" value="AAR26966.1"/>
    <property type="molecule type" value="Genomic_DNA"/>
</dbReference>
<dbReference type="RefSeq" id="YP_009665672.1">
    <property type="nucleotide sequence ID" value="NC_043253.1"/>
</dbReference>
<reference evidence="1" key="2">
    <citation type="submission" date="2003-01" db="EMBL/GenBank/DDBJ databases">
        <title>Partial Nucleotide Sequence of the Feldmannia irregularis Virus FirrV-1 Genome: On the Evolution of Large Phaeoviral Genomes.</title>
        <authorList>
            <person name="Delaroque N."/>
            <person name="Knippers R."/>
            <person name="Mueller D.G."/>
            <person name="Boland W."/>
        </authorList>
    </citation>
    <scope>NUCLEOTIDE SEQUENCE</scope>
    <source>
        <strain evidence="1">FirrV-1</strain>
    </source>
</reference>
<reference evidence="1" key="1">
    <citation type="journal article" date="2003" name="J. Mol. Evol.">
        <title>Comparisons of two large phaeoviral genomes and evolutionary implications.</title>
        <authorList>
            <person name="Delaroque N."/>
            <person name="Boland W."/>
            <person name="Muller D.G."/>
            <person name="Knippers R."/>
        </authorList>
    </citation>
    <scope>NUCLEOTIDE SEQUENCE</scope>
    <source>
        <strain evidence="1">FirrV-1</strain>
    </source>
</reference>
<name>Q6XLU5_9PHYC</name>
<accession>Q6XLU5</accession>